<feature type="compositionally biased region" description="Low complexity" evidence="2">
    <location>
        <begin position="106"/>
        <end position="120"/>
    </location>
</feature>
<dbReference type="PROSITE" id="PS51391">
    <property type="entry name" value="CID"/>
    <property type="match status" value="1"/>
</dbReference>
<feature type="region of interest" description="Disordered" evidence="2">
    <location>
        <begin position="441"/>
        <end position="470"/>
    </location>
</feature>
<dbReference type="InterPro" id="IPR051485">
    <property type="entry name" value="SR-CTD_assoc_factor"/>
</dbReference>
<evidence type="ECO:0000313" key="5">
    <source>
        <dbReference type="Proteomes" id="UP001239445"/>
    </source>
</evidence>
<evidence type="ECO:0000256" key="2">
    <source>
        <dbReference type="SAM" id="MobiDB-lite"/>
    </source>
</evidence>
<name>A0AAJ0BKM0_9PEZI</name>
<sequence>MSSNKKIAEFPDVEAKLHQPSKQSAFERQKAEAEAKKRREAAETAAVLQDFVKSFDHDDDTSSSPYGQRAGPSRFGSGPPERPAFGSQTPYGGPGKRHFGISASTPKSGPGSLGPVPSSFGKKRHFDGSQQGFQREADDVRGRLGFEDREPGSLSKAFDASDDEDKAVPAVDRAEEKAISKPTLRLANLPPGTSPAFIKTIIPPNLTVENVKIVPPTAPGSTERRSIAAIVTLSKETPATEIDAAVSTLQNRYLGLGYFLSIHRHLSSAAIASGLTTLASSSTTVSNPFGAKRVEDAPVTQGPLQIGHGRGYAPPSSYGPPLGGPLGRGGLFHVPVKPPKDIRKLRMIHTVIEMVLEFGVESEALLMSRPNVQRDEEWAWIWDARSEDAVYYRFTLWKIITGFESKTKYVPLFDGSHAWKTPDQPLAYEYTTTVDEFVSDSEYHSDDEEDFEDEQNRQAEPGGGVNEQEDTFLNPLDKAKLTHLLARLPTTLSRIRKGDIARITAFAITHASRGASEIVDMIISNIELPFAYTSANLHSKAGRKDKDAEDAESREASPAPGEKSTTETTDMSAARLLGLYVINDVLSSASTSGIRHAWRYRQHFEVALRKRKTFELLGSMGDKLNWGRLRADKWKRSVGLVLNLWEGWCVFPVETHAFFVNSFENPPLPAKEPIPVDTTKKDTGRWKPVEAAVGGRDSLKIIEATQPASEHNPSGHPSPTAEGQEYLDRILETGDTDGDAQSPRMQYSSGIEELFSDEDLDGDPDEDLFTLIRGPVSHGDTDMGGLDEKAEGTATSGQDIPVTGFKMTATKAPPSRKRMRAVDMFAGSDSEDGG</sequence>
<dbReference type="PANTHER" id="PTHR23140">
    <property type="entry name" value="RNA PROCESSING PROTEIN LD23810P"/>
    <property type="match status" value="1"/>
</dbReference>
<feature type="compositionally biased region" description="Basic and acidic residues" evidence="2">
    <location>
        <begin position="542"/>
        <end position="555"/>
    </location>
</feature>
<dbReference type="InterPro" id="IPR008942">
    <property type="entry name" value="ENTH_VHS"/>
</dbReference>
<reference evidence="4" key="1">
    <citation type="submission" date="2023-06" db="EMBL/GenBank/DDBJ databases">
        <title>Genome-scale phylogeny and comparative genomics of the fungal order Sordariales.</title>
        <authorList>
            <consortium name="Lawrence Berkeley National Laboratory"/>
            <person name="Hensen N."/>
            <person name="Bonometti L."/>
            <person name="Westerberg I."/>
            <person name="Brannstrom I.O."/>
            <person name="Guillou S."/>
            <person name="Cros-Aarteil S."/>
            <person name="Calhoun S."/>
            <person name="Haridas S."/>
            <person name="Kuo A."/>
            <person name="Mondo S."/>
            <person name="Pangilinan J."/>
            <person name="Riley R."/>
            <person name="Labutti K."/>
            <person name="Andreopoulos B."/>
            <person name="Lipzen A."/>
            <person name="Chen C."/>
            <person name="Yanf M."/>
            <person name="Daum C."/>
            <person name="Ng V."/>
            <person name="Clum A."/>
            <person name="Steindorff A."/>
            <person name="Ohm R."/>
            <person name="Martin F."/>
            <person name="Silar P."/>
            <person name="Natvig D."/>
            <person name="Lalanne C."/>
            <person name="Gautier V."/>
            <person name="Ament-Velasquez S.L."/>
            <person name="Kruys A."/>
            <person name="Hutchinson M.I."/>
            <person name="Powell A.J."/>
            <person name="Barry K."/>
            <person name="Miller A.N."/>
            <person name="Grigoriev I.V."/>
            <person name="Debuchy R."/>
            <person name="Gladieux P."/>
            <person name="Thoren M.H."/>
            <person name="Johannesson H."/>
        </authorList>
    </citation>
    <scope>NUCLEOTIDE SEQUENCE</scope>
    <source>
        <strain evidence="4">PSN4</strain>
    </source>
</reference>
<comment type="caution">
    <text evidence="4">The sequence shown here is derived from an EMBL/GenBank/DDBJ whole genome shotgun (WGS) entry which is preliminary data.</text>
</comment>
<gene>
    <name evidence="4" type="ORF">QBC47DRAFT_293603</name>
</gene>
<evidence type="ECO:0000256" key="1">
    <source>
        <dbReference type="ARBA" id="ARBA00022884"/>
    </source>
</evidence>
<dbReference type="GO" id="GO:0005634">
    <property type="term" value="C:nucleus"/>
    <property type="evidence" value="ECO:0007669"/>
    <property type="project" value="TreeGrafter"/>
</dbReference>
<dbReference type="Proteomes" id="UP001239445">
    <property type="component" value="Unassembled WGS sequence"/>
</dbReference>
<dbReference type="Pfam" id="PF01805">
    <property type="entry name" value="Surp"/>
    <property type="match status" value="1"/>
</dbReference>
<dbReference type="InterPro" id="IPR000061">
    <property type="entry name" value="Surp"/>
</dbReference>
<keyword evidence="1" id="KW-0694">RNA-binding</keyword>
<dbReference type="SUPFAM" id="SSF109905">
    <property type="entry name" value="Surp module (SWAP domain)"/>
    <property type="match status" value="1"/>
</dbReference>
<dbReference type="GO" id="GO:0006396">
    <property type="term" value="P:RNA processing"/>
    <property type="evidence" value="ECO:0007669"/>
    <property type="project" value="InterPro"/>
</dbReference>
<keyword evidence="5" id="KW-1185">Reference proteome</keyword>
<organism evidence="4 5">
    <name type="scientific">Echria macrotheca</name>
    <dbReference type="NCBI Taxonomy" id="438768"/>
    <lineage>
        <taxon>Eukaryota</taxon>
        <taxon>Fungi</taxon>
        <taxon>Dikarya</taxon>
        <taxon>Ascomycota</taxon>
        <taxon>Pezizomycotina</taxon>
        <taxon>Sordariomycetes</taxon>
        <taxon>Sordariomycetidae</taxon>
        <taxon>Sordariales</taxon>
        <taxon>Schizotheciaceae</taxon>
        <taxon>Echria</taxon>
    </lineage>
</organism>
<feature type="domain" description="CID" evidence="3">
    <location>
        <begin position="473"/>
        <end position="667"/>
    </location>
</feature>
<evidence type="ECO:0000259" key="3">
    <source>
        <dbReference type="PROSITE" id="PS51391"/>
    </source>
</evidence>
<protein>
    <submittedName>
        <fullName evidence="4">U2 snRNP-associated SURP motif-containing protein</fullName>
    </submittedName>
</protein>
<feature type="compositionally biased region" description="Basic and acidic residues" evidence="2">
    <location>
        <begin position="1"/>
        <end position="17"/>
    </location>
</feature>
<dbReference type="GO" id="GO:0003723">
    <property type="term" value="F:RNA binding"/>
    <property type="evidence" value="ECO:0007669"/>
    <property type="project" value="UniProtKB-KW"/>
</dbReference>
<dbReference type="Gene3D" id="1.25.40.90">
    <property type="match status" value="1"/>
</dbReference>
<dbReference type="EMBL" id="MU839828">
    <property type="protein sequence ID" value="KAK1759677.1"/>
    <property type="molecule type" value="Genomic_DNA"/>
</dbReference>
<dbReference type="PANTHER" id="PTHR23140:SF0">
    <property type="entry name" value="U2 SNRNP-ASSOCIATED SURP MOTIF-CONTAINING PROTEIN"/>
    <property type="match status" value="1"/>
</dbReference>
<dbReference type="InterPro" id="IPR035967">
    <property type="entry name" value="SWAP/Surp_sf"/>
</dbReference>
<feature type="region of interest" description="Disordered" evidence="2">
    <location>
        <begin position="1"/>
        <end position="175"/>
    </location>
</feature>
<feature type="compositionally biased region" description="Basic and acidic residues" evidence="2">
    <location>
        <begin position="135"/>
        <end position="151"/>
    </location>
</feature>
<dbReference type="InterPro" id="IPR006569">
    <property type="entry name" value="CID_dom"/>
</dbReference>
<proteinExistence type="predicted"/>
<feature type="region of interest" description="Disordered" evidence="2">
    <location>
        <begin position="791"/>
        <end position="817"/>
    </location>
</feature>
<dbReference type="Gene3D" id="1.10.10.790">
    <property type="entry name" value="Surp module"/>
    <property type="match status" value="1"/>
</dbReference>
<feature type="region of interest" description="Disordered" evidence="2">
    <location>
        <begin position="541"/>
        <end position="568"/>
    </location>
</feature>
<feature type="compositionally biased region" description="Basic and acidic residues" evidence="2">
    <location>
        <begin position="25"/>
        <end position="42"/>
    </location>
</feature>
<evidence type="ECO:0000313" key="4">
    <source>
        <dbReference type="EMBL" id="KAK1759677.1"/>
    </source>
</evidence>
<dbReference type="AlphaFoldDB" id="A0AAJ0BKM0"/>
<dbReference type="SMART" id="SM00582">
    <property type="entry name" value="RPR"/>
    <property type="match status" value="1"/>
</dbReference>
<accession>A0AAJ0BKM0</accession>